<protein>
    <submittedName>
        <fullName evidence="2">Unnamed protein product</fullName>
    </submittedName>
</protein>
<feature type="compositionally biased region" description="Low complexity" evidence="1">
    <location>
        <begin position="70"/>
        <end position="82"/>
    </location>
</feature>
<dbReference type="AlphaFoldDB" id="A0A9W6XKL4"/>
<dbReference type="Proteomes" id="UP001165121">
    <property type="component" value="Unassembled WGS sequence"/>
</dbReference>
<reference evidence="2" key="1">
    <citation type="submission" date="2023-04" db="EMBL/GenBank/DDBJ databases">
        <title>Phytophthora fragariaefolia NBRC 109709.</title>
        <authorList>
            <person name="Ichikawa N."/>
            <person name="Sato H."/>
            <person name="Tonouchi N."/>
        </authorList>
    </citation>
    <scope>NUCLEOTIDE SEQUENCE</scope>
    <source>
        <strain evidence="2">NBRC 109709</strain>
    </source>
</reference>
<feature type="compositionally biased region" description="Low complexity" evidence="1">
    <location>
        <begin position="89"/>
        <end position="102"/>
    </location>
</feature>
<organism evidence="2 3">
    <name type="scientific">Phytophthora fragariaefolia</name>
    <dbReference type="NCBI Taxonomy" id="1490495"/>
    <lineage>
        <taxon>Eukaryota</taxon>
        <taxon>Sar</taxon>
        <taxon>Stramenopiles</taxon>
        <taxon>Oomycota</taxon>
        <taxon>Peronosporomycetes</taxon>
        <taxon>Peronosporales</taxon>
        <taxon>Peronosporaceae</taxon>
        <taxon>Phytophthora</taxon>
    </lineage>
</organism>
<sequence length="453" mass="48760">MKHYLCEVDTVARTAVEGAARDVSAVRETVKAAAQGPASSAPRSITHGQLDTIDLEEEAEEAPRPGSGKGPPAGQAAPGQGALPPPTSAPGGATPSAAHAVAPATREAFRGYRQERKMRLPTFKDLDGQTPISTWRRAVQTETRCQERSLGVHWDSNAVYYEMASHLEGEALRWYGNIMGTIIDETDDNLARLLRERYGEQRSDPEVVGSLNDRKQMRGEPLVEYAVVLRAIVADRSIGEEWLIVAFLNGMSNQDSATHVRGRESQTLDEAVRTATRQVGKFGEGHWVGLEEAITRQDARREADLRMAAAAPSVLGAPSRKRPAEATDINNTRAMGLGAQLPTQPPRYDVEGRLISLMSALGMGGGMAFAQQGYQIPQGFFPQQGFSVPQGYILIPLGASTGSQTADSKFQTGAGTNNADHNARLRTPGYEGGGNRRTGKINQVEAGHPARDT</sequence>
<feature type="region of interest" description="Disordered" evidence="1">
    <location>
        <begin position="58"/>
        <end position="102"/>
    </location>
</feature>
<dbReference type="EMBL" id="BSXT01001243">
    <property type="protein sequence ID" value="GMF40394.1"/>
    <property type="molecule type" value="Genomic_DNA"/>
</dbReference>
<gene>
    <name evidence="2" type="ORF">Pfra01_001239200</name>
</gene>
<proteinExistence type="predicted"/>
<accession>A0A9W6XKL4</accession>
<evidence type="ECO:0000256" key="1">
    <source>
        <dbReference type="SAM" id="MobiDB-lite"/>
    </source>
</evidence>
<keyword evidence="3" id="KW-1185">Reference proteome</keyword>
<feature type="compositionally biased region" description="Polar residues" evidence="1">
    <location>
        <begin position="403"/>
        <end position="420"/>
    </location>
</feature>
<evidence type="ECO:0000313" key="2">
    <source>
        <dbReference type="EMBL" id="GMF40394.1"/>
    </source>
</evidence>
<dbReference type="OrthoDB" id="117242at2759"/>
<evidence type="ECO:0000313" key="3">
    <source>
        <dbReference type="Proteomes" id="UP001165121"/>
    </source>
</evidence>
<name>A0A9W6XKL4_9STRA</name>
<feature type="region of interest" description="Disordered" evidence="1">
    <location>
        <begin position="403"/>
        <end position="453"/>
    </location>
</feature>
<comment type="caution">
    <text evidence="2">The sequence shown here is derived from an EMBL/GenBank/DDBJ whole genome shotgun (WGS) entry which is preliminary data.</text>
</comment>